<dbReference type="CDD" id="cd00383">
    <property type="entry name" value="trans_reg_C"/>
    <property type="match status" value="1"/>
</dbReference>
<comment type="caution">
    <text evidence="4">The sequence shown here is derived from an EMBL/GenBank/DDBJ whole genome shotgun (WGS) entry which is preliminary data.</text>
</comment>
<evidence type="ECO:0000313" key="4">
    <source>
        <dbReference type="EMBL" id="MBW4709030.1"/>
    </source>
</evidence>
<dbReference type="SMART" id="SM00862">
    <property type="entry name" value="Trans_reg_C"/>
    <property type="match status" value="1"/>
</dbReference>
<dbReference type="AlphaFoldDB" id="A0A9X1FXV5"/>
<evidence type="ECO:0000256" key="1">
    <source>
        <dbReference type="ARBA" id="ARBA00023125"/>
    </source>
</evidence>
<reference evidence="4" key="1">
    <citation type="submission" date="2021-07" db="EMBL/GenBank/DDBJ databases">
        <title>Roseobacter insulae sp. nov., isolated from a tidal flat.</title>
        <authorList>
            <person name="Park S."/>
            <person name="Yoon J.-H."/>
        </authorList>
    </citation>
    <scope>NUCLEOTIDE SEQUENCE</scope>
    <source>
        <strain evidence="4">YSTF-M11</strain>
    </source>
</reference>
<organism evidence="4 5">
    <name type="scientific">Roseobacter insulae</name>
    <dbReference type="NCBI Taxonomy" id="2859783"/>
    <lineage>
        <taxon>Bacteria</taxon>
        <taxon>Pseudomonadati</taxon>
        <taxon>Pseudomonadota</taxon>
        <taxon>Alphaproteobacteria</taxon>
        <taxon>Rhodobacterales</taxon>
        <taxon>Roseobacteraceae</taxon>
        <taxon>Roseobacter</taxon>
    </lineage>
</organism>
<dbReference type="GO" id="GO:0003677">
    <property type="term" value="F:DNA binding"/>
    <property type="evidence" value="ECO:0007669"/>
    <property type="project" value="UniProtKB-UniRule"/>
</dbReference>
<feature type="DNA-binding region" description="OmpR/PhoB-type" evidence="2">
    <location>
        <begin position="1"/>
        <end position="94"/>
    </location>
</feature>
<dbReference type="PROSITE" id="PS51755">
    <property type="entry name" value="OMPR_PHOB"/>
    <property type="match status" value="1"/>
</dbReference>
<feature type="domain" description="OmpR/PhoB-type" evidence="3">
    <location>
        <begin position="1"/>
        <end position="94"/>
    </location>
</feature>
<dbReference type="Pfam" id="PF00486">
    <property type="entry name" value="Trans_reg_C"/>
    <property type="match status" value="1"/>
</dbReference>
<dbReference type="GO" id="GO:0000160">
    <property type="term" value="P:phosphorelay signal transduction system"/>
    <property type="evidence" value="ECO:0007669"/>
    <property type="project" value="InterPro"/>
</dbReference>
<gene>
    <name evidence="4" type="ORF">KX928_14665</name>
</gene>
<evidence type="ECO:0000313" key="5">
    <source>
        <dbReference type="Proteomes" id="UP001138661"/>
    </source>
</evidence>
<dbReference type="EMBL" id="JAHXDN010000004">
    <property type="protein sequence ID" value="MBW4709030.1"/>
    <property type="molecule type" value="Genomic_DNA"/>
</dbReference>
<dbReference type="InterPro" id="IPR001867">
    <property type="entry name" value="OmpR/PhoB-type_DNA-bd"/>
</dbReference>
<keyword evidence="1 2" id="KW-0238">DNA-binding</keyword>
<protein>
    <submittedName>
        <fullName evidence="4">Winged helix-turn-helix domain-containing protein</fullName>
    </submittedName>
</protein>
<dbReference type="Proteomes" id="UP001138661">
    <property type="component" value="Unassembled WGS sequence"/>
</dbReference>
<keyword evidence="5" id="KW-1185">Reference proteome</keyword>
<evidence type="ECO:0000256" key="2">
    <source>
        <dbReference type="PROSITE-ProRule" id="PRU01091"/>
    </source>
</evidence>
<proteinExistence type="predicted"/>
<name>A0A9X1FXV5_9RHOB</name>
<evidence type="ECO:0000259" key="3">
    <source>
        <dbReference type="PROSITE" id="PS51755"/>
    </source>
</evidence>
<sequence length="398" mass="43315">MQLSIEGWRIDVAARTAQRGGRTEQLSPRALRLLQVLVKANGAVVPRGRLLDRVWPNVTVGDDSLTQVVSEVRRKLGNRDLIATVARGGYRLTASSLVRTAERELPDIEPGSFFSIDAYTLCIEARDCFQRGGEGSQRAFVDLAAEAAAAAPEFAEARALHSLALLKRHIFWSEGETLLDAALAESEAAIRLDPELAHAHLTEAAIRVSMGAIEPGRRSLERALALGSKDAELHLEAAILLLTMGEQRSAGALAIRAAALAPEDFGADLLAARMYQHSDPVRGHLYAERSLRKVRAKLAIDPHSMRALYALGPLLAQLGDHRGARSALESVAHHDSPLEYYRAMGLCQIGDTTAALERLEFLALRGWRHACILDKDGGFRSLQSDARLKRLQADVLAA</sequence>
<accession>A0A9X1FXV5</accession>
<dbReference type="RefSeq" id="WP_219504116.1">
    <property type="nucleotide sequence ID" value="NZ_JAHXDN010000004.1"/>
</dbReference>
<dbReference type="GO" id="GO:0006355">
    <property type="term" value="P:regulation of DNA-templated transcription"/>
    <property type="evidence" value="ECO:0007669"/>
    <property type="project" value="InterPro"/>
</dbReference>